<dbReference type="Proteomes" id="UP000612352">
    <property type="component" value="Unassembled WGS sequence"/>
</dbReference>
<reference evidence="3 4" key="1">
    <citation type="submission" date="2020-12" db="EMBL/GenBank/DDBJ databases">
        <title>Brachybacterium sp. MASK1Z-5, whole genome shotgun sequence.</title>
        <authorList>
            <person name="Tuo L."/>
        </authorList>
    </citation>
    <scope>NUCLEOTIDE SEQUENCE [LARGE SCALE GENOMIC DNA]</scope>
    <source>
        <strain evidence="3 4">MASK1Z-5</strain>
    </source>
</reference>
<comment type="caution">
    <text evidence="3">The sequence shown here is derived from an EMBL/GenBank/DDBJ whole genome shotgun (WGS) entry which is preliminary data.</text>
</comment>
<sequence length="140" mass="13941">MSAGTIGLAKSGGRLLAAPSDSGDMTATTVTPGLPAFIVMFVLAAAIVLLALDMTRRVRRIQARSRAEGHLAEEGRGEGTGSADGTEPADSTEPVDGTEPADGAGPVDGAAPADENRPADGEAPSDDGDSEGGEGGRPRD</sequence>
<evidence type="ECO:0000256" key="1">
    <source>
        <dbReference type="SAM" id="MobiDB-lite"/>
    </source>
</evidence>
<accession>A0ABS1BB11</accession>
<organism evidence="3 4">
    <name type="scientific">Brachybacterium halotolerans</name>
    <dbReference type="NCBI Taxonomy" id="2795215"/>
    <lineage>
        <taxon>Bacteria</taxon>
        <taxon>Bacillati</taxon>
        <taxon>Actinomycetota</taxon>
        <taxon>Actinomycetes</taxon>
        <taxon>Micrococcales</taxon>
        <taxon>Dermabacteraceae</taxon>
        <taxon>Brachybacterium</taxon>
    </lineage>
</organism>
<dbReference type="RefSeq" id="WP_200501826.1">
    <property type="nucleotide sequence ID" value="NZ_JAEDAJ010000003.1"/>
</dbReference>
<keyword evidence="2" id="KW-0472">Membrane</keyword>
<proteinExistence type="predicted"/>
<name>A0ABS1BB11_9MICO</name>
<feature type="region of interest" description="Disordered" evidence="1">
    <location>
        <begin position="63"/>
        <end position="140"/>
    </location>
</feature>
<gene>
    <name evidence="3" type="ORF">I8D64_07080</name>
</gene>
<feature type="compositionally biased region" description="Basic and acidic residues" evidence="1">
    <location>
        <begin position="65"/>
        <end position="77"/>
    </location>
</feature>
<evidence type="ECO:0000313" key="3">
    <source>
        <dbReference type="EMBL" id="MBK0331165.1"/>
    </source>
</evidence>
<dbReference type="EMBL" id="JAEDAJ010000003">
    <property type="protein sequence ID" value="MBK0331165.1"/>
    <property type="molecule type" value="Genomic_DNA"/>
</dbReference>
<protein>
    <submittedName>
        <fullName evidence="3">Uncharacterized protein</fullName>
    </submittedName>
</protein>
<keyword evidence="2" id="KW-1133">Transmembrane helix</keyword>
<evidence type="ECO:0000313" key="4">
    <source>
        <dbReference type="Proteomes" id="UP000612352"/>
    </source>
</evidence>
<feature type="compositionally biased region" description="Acidic residues" evidence="1">
    <location>
        <begin position="123"/>
        <end position="132"/>
    </location>
</feature>
<keyword evidence="2" id="KW-0812">Transmembrane</keyword>
<feature type="transmembrane region" description="Helical" evidence="2">
    <location>
        <begin position="33"/>
        <end position="52"/>
    </location>
</feature>
<evidence type="ECO:0000256" key="2">
    <source>
        <dbReference type="SAM" id="Phobius"/>
    </source>
</evidence>
<keyword evidence="4" id="KW-1185">Reference proteome</keyword>
<feature type="compositionally biased region" description="Low complexity" evidence="1">
    <location>
        <begin position="100"/>
        <end position="113"/>
    </location>
</feature>